<name>A0A830C8B0_9LAMI</name>
<keyword evidence="6 8" id="KW-1133">Transmembrane helix</keyword>
<feature type="domain" description="Casparian strip membrane protein" evidence="9">
    <location>
        <begin position="1"/>
        <end position="49"/>
    </location>
</feature>
<protein>
    <recommendedName>
        <fullName evidence="8">CASP-like protein</fullName>
    </recommendedName>
</protein>
<proteinExistence type="inferred from homology"/>
<keyword evidence="11" id="KW-1185">Reference proteome</keyword>
<dbReference type="AlphaFoldDB" id="A0A830C8B0"/>
<dbReference type="Pfam" id="PF04535">
    <property type="entry name" value="CASP_dom"/>
    <property type="match status" value="1"/>
</dbReference>
<dbReference type="Proteomes" id="UP000653305">
    <property type="component" value="Unassembled WGS sequence"/>
</dbReference>
<dbReference type="PANTHER" id="PTHR32021">
    <property type="entry name" value="CASP-LIKE PROTEIN 5B3"/>
    <property type="match status" value="1"/>
</dbReference>
<keyword evidence="7 8" id="KW-0472">Membrane</keyword>
<evidence type="ECO:0000313" key="10">
    <source>
        <dbReference type="EMBL" id="GFP95386.1"/>
    </source>
</evidence>
<dbReference type="OrthoDB" id="754299at2759"/>
<comment type="caution">
    <text evidence="10">The sequence shown here is derived from an EMBL/GenBank/DDBJ whole genome shotgun (WGS) entry which is preliminary data.</text>
</comment>
<gene>
    <name evidence="10" type="ORF">PHJA_001682900</name>
</gene>
<evidence type="ECO:0000256" key="3">
    <source>
        <dbReference type="ARBA" id="ARBA00011489"/>
    </source>
</evidence>
<evidence type="ECO:0000256" key="2">
    <source>
        <dbReference type="ARBA" id="ARBA00007651"/>
    </source>
</evidence>
<keyword evidence="4 8" id="KW-1003">Cell membrane</keyword>
<reference evidence="10" key="1">
    <citation type="submission" date="2020-07" db="EMBL/GenBank/DDBJ databases">
        <title>Ethylene signaling mediates host invasion by parasitic plants.</title>
        <authorList>
            <person name="Yoshida S."/>
        </authorList>
    </citation>
    <scope>NUCLEOTIDE SEQUENCE</scope>
    <source>
        <strain evidence="10">Okayama</strain>
    </source>
</reference>
<evidence type="ECO:0000259" key="9">
    <source>
        <dbReference type="Pfam" id="PF04535"/>
    </source>
</evidence>
<evidence type="ECO:0000256" key="7">
    <source>
        <dbReference type="ARBA" id="ARBA00023136"/>
    </source>
</evidence>
<evidence type="ECO:0000256" key="4">
    <source>
        <dbReference type="ARBA" id="ARBA00022475"/>
    </source>
</evidence>
<comment type="similarity">
    <text evidence="2 8">Belongs to the Casparian strip membrane proteins (CASP) family.</text>
</comment>
<evidence type="ECO:0000256" key="5">
    <source>
        <dbReference type="ARBA" id="ARBA00022692"/>
    </source>
</evidence>
<sequence length="66" mass="7442">MGLQVIWSFGLALMVAYALLRKKVLHNPIVVSLFAVGDWVKTTLSLASIGFVRRHHSVVLWRLGRL</sequence>
<comment type="caution">
    <text evidence="8">Lacks conserved residue(s) required for the propagation of feature annotation.</text>
</comment>
<keyword evidence="5 8" id="KW-0812">Transmembrane</keyword>
<evidence type="ECO:0000313" key="11">
    <source>
        <dbReference type="Proteomes" id="UP000653305"/>
    </source>
</evidence>
<comment type="subcellular location">
    <subcellularLocation>
        <location evidence="1 8">Cell membrane</location>
        <topology evidence="1 8">Multi-pass membrane protein</topology>
    </subcellularLocation>
</comment>
<dbReference type="EMBL" id="BMAC01000385">
    <property type="protein sequence ID" value="GFP95386.1"/>
    <property type="molecule type" value="Genomic_DNA"/>
</dbReference>
<dbReference type="PANTHER" id="PTHR32021:SF5">
    <property type="entry name" value="CASP-LIKE PROTEIN 5B3"/>
    <property type="match status" value="1"/>
</dbReference>
<evidence type="ECO:0000256" key="8">
    <source>
        <dbReference type="RuleBase" id="RU361233"/>
    </source>
</evidence>
<evidence type="ECO:0000256" key="1">
    <source>
        <dbReference type="ARBA" id="ARBA00004651"/>
    </source>
</evidence>
<accession>A0A830C8B0</accession>
<feature type="transmembrane region" description="Helical" evidence="8">
    <location>
        <begin position="28"/>
        <end position="52"/>
    </location>
</feature>
<dbReference type="InterPro" id="IPR006702">
    <property type="entry name" value="CASP_dom"/>
</dbReference>
<dbReference type="InterPro" id="IPR045009">
    <property type="entry name" value="CASPL-5"/>
</dbReference>
<dbReference type="GO" id="GO:0005886">
    <property type="term" value="C:plasma membrane"/>
    <property type="evidence" value="ECO:0007669"/>
    <property type="project" value="UniProtKB-SubCell"/>
</dbReference>
<comment type="subunit">
    <text evidence="3 8">Homodimer and heterodimers.</text>
</comment>
<organism evidence="10 11">
    <name type="scientific">Phtheirospermum japonicum</name>
    <dbReference type="NCBI Taxonomy" id="374723"/>
    <lineage>
        <taxon>Eukaryota</taxon>
        <taxon>Viridiplantae</taxon>
        <taxon>Streptophyta</taxon>
        <taxon>Embryophyta</taxon>
        <taxon>Tracheophyta</taxon>
        <taxon>Spermatophyta</taxon>
        <taxon>Magnoliopsida</taxon>
        <taxon>eudicotyledons</taxon>
        <taxon>Gunneridae</taxon>
        <taxon>Pentapetalae</taxon>
        <taxon>asterids</taxon>
        <taxon>lamiids</taxon>
        <taxon>Lamiales</taxon>
        <taxon>Orobanchaceae</taxon>
        <taxon>Orobanchaceae incertae sedis</taxon>
        <taxon>Phtheirospermum</taxon>
    </lineage>
</organism>
<evidence type="ECO:0000256" key="6">
    <source>
        <dbReference type="ARBA" id="ARBA00022989"/>
    </source>
</evidence>